<dbReference type="AlphaFoldDB" id="A0AAV8YH93"/>
<reference evidence="1" key="1">
    <citation type="journal article" date="2023" name="Insect Mol. Biol.">
        <title>Genome sequencing provides insights into the evolution of gene families encoding plant cell wall-degrading enzymes in longhorned beetles.</title>
        <authorList>
            <person name="Shin N.R."/>
            <person name="Okamura Y."/>
            <person name="Kirsch R."/>
            <person name="Pauchet Y."/>
        </authorList>
    </citation>
    <scope>NUCLEOTIDE SEQUENCE</scope>
    <source>
        <strain evidence="1">AMC_N1</strain>
    </source>
</reference>
<gene>
    <name evidence="1" type="ORF">NQ318_012789</name>
</gene>
<proteinExistence type="predicted"/>
<comment type="caution">
    <text evidence="1">The sequence shown here is derived from an EMBL/GenBank/DDBJ whole genome shotgun (WGS) entry which is preliminary data.</text>
</comment>
<dbReference type="PANTHER" id="PTHR33480:SF1">
    <property type="entry name" value="TYR RECOMBINASE DOMAIN-CONTAINING PROTEIN"/>
    <property type="match status" value="1"/>
</dbReference>
<evidence type="ECO:0000313" key="1">
    <source>
        <dbReference type="EMBL" id="KAJ8950709.1"/>
    </source>
</evidence>
<dbReference type="PANTHER" id="PTHR33480">
    <property type="entry name" value="SET DOMAIN-CONTAINING PROTEIN-RELATED"/>
    <property type="match status" value="1"/>
</dbReference>
<name>A0AAV8YH93_9CUCU</name>
<accession>A0AAV8YH93</accession>
<protein>
    <submittedName>
        <fullName evidence="1">Uncharacterized protein</fullName>
    </submittedName>
</protein>
<evidence type="ECO:0000313" key="2">
    <source>
        <dbReference type="Proteomes" id="UP001162162"/>
    </source>
</evidence>
<dbReference type="EMBL" id="JAPWTK010000096">
    <property type="protein sequence ID" value="KAJ8950709.1"/>
    <property type="molecule type" value="Genomic_DNA"/>
</dbReference>
<organism evidence="1 2">
    <name type="scientific">Aromia moschata</name>
    <dbReference type="NCBI Taxonomy" id="1265417"/>
    <lineage>
        <taxon>Eukaryota</taxon>
        <taxon>Metazoa</taxon>
        <taxon>Ecdysozoa</taxon>
        <taxon>Arthropoda</taxon>
        <taxon>Hexapoda</taxon>
        <taxon>Insecta</taxon>
        <taxon>Pterygota</taxon>
        <taxon>Neoptera</taxon>
        <taxon>Endopterygota</taxon>
        <taxon>Coleoptera</taxon>
        <taxon>Polyphaga</taxon>
        <taxon>Cucujiformia</taxon>
        <taxon>Chrysomeloidea</taxon>
        <taxon>Cerambycidae</taxon>
        <taxon>Cerambycinae</taxon>
        <taxon>Callichromatini</taxon>
        <taxon>Aromia</taxon>
    </lineage>
</organism>
<feature type="non-terminal residue" evidence="1">
    <location>
        <position position="292"/>
    </location>
</feature>
<sequence>MSKNRNQYLSSIEERFTHCSLREGLRYACSNRMRELSRLLISVRKMMENENMALKDILHPKYFDNVISPVRNIAGIDAFKKSFKAPSLVMHLGTSYHSVVERKQWLEDVKNFRKLVECRWNIELASLANKDLQEKRWKKPLLLPLLSGIKKFREETLNVTNTSKELFFNNNDNGITYKYLVQCVLSLLIAFNRRRIGDVQFLKLSEYQCDTNHTFTDFDSLLTNTEKILTKYNEKYKRVLTSGKGSRAVVILIPKVIQDFIEIEIISENSQVFPEIFAIIAFYLGLVTTPKI</sequence>
<keyword evidence="2" id="KW-1185">Reference proteome</keyword>
<dbReference type="Proteomes" id="UP001162162">
    <property type="component" value="Unassembled WGS sequence"/>
</dbReference>